<dbReference type="OrthoDB" id="111444at2157"/>
<feature type="compositionally biased region" description="Basic and acidic residues" evidence="1">
    <location>
        <begin position="25"/>
        <end position="38"/>
    </location>
</feature>
<dbReference type="EMBL" id="CM001436">
    <property type="protein sequence ID" value="EHQ35388.1"/>
    <property type="molecule type" value="Genomic_DNA"/>
</dbReference>
<feature type="compositionally biased region" description="Basic and acidic residues" evidence="1">
    <location>
        <begin position="122"/>
        <end position="132"/>
    </location>
</feature>
<feature type="compositionally biased region" description="Basic and acidic residues" evidence="1">
    <location>
        <begin position="209"/>
        <end position="223"/>
    </location>
</feature>
<dbReference type="Proteomes" id="UP000005741">
    <property type="component" value="Chromosome"/>
</dbReference>
<sequence length="272" mass="30811">MRREKFISGGLEGAGVEGKNKNKLSSKERHDSEGKDPMDTGFGHTGKPQVKKSSGSRINSEDPFYTGFGESRQEKKGYYSERSAKERSSDIFSDGFGSKEISGGRSAGERRKSGSFEEENVEAGRDFSDDVHTVSTSGPGRKKKSPEDDPFYTGFGYTNQREDDNVRHSENEPLKREDLPEIPEKSAHKEVKEEINFIRRDDEIFEDISPEKGFLEDESRDYISEETEMSEPENKAENSPLSERGYTEESVHEKKVKKSSIFDRDDDDLFSV</sequence>
<feature type="compositionally biased region" description="Basic and acidic residues" evidence="1">
    <location>
        <begin position="160"/>
        <end position="188"/>
    </location>
</feature>
<keyword evidence="3" id="KW-1185">Reference proteome</keyword>
<feature type="compositionally biased region" description="Basic and acidic residues" evidence="1">
    <location>
        <begin position="71"/>
        <end position="89"/>
    </location>
</feature>
<proteinExistence type="predicted"/>
<evidence type="ECO:0000256" key="1">
    <source>
        <dbReference type="SAM" id="MobiDB-lite"/>
    </source>
</evidence>
<protein>
    <submittedName>
        <fullName evidence="2">Uncharacterized protein</fullName>
    </submittedName>
</protein>
<dbReference type="HOGENOM" id="CLU_1021622_0_0_2"/>
<feature type="region of interest" description="Disordered" evidence="1">
    <location>
        <begin position="1"/>
        <end position="188"/>
    </location>
</feature>
<evidence type="ECO:0000313" key="3">
    <source>
        <dbReference type="Proteomes" id="UP000005741"/>
    </source>
</evidence>
<gene>
    <name evidence="2" type="ORF">Metlim_1279</name>
</gene>
<dbReference type="RefSeq" id="WP_004077139.1">
    <property type="nucleotide sequence ID" value="NZ_CM001436.1"/>
</dbReference>
<feature type="region of interest" description="Disordered" evidence="1">
    <location>
        <begin position="207"/>
        <end position="258"/>
    </location>
</feature>
<dbReference type="InParanoid" id="H1Z1C1"/>
<reference evidence="2 3" key="1">
    <citation type="submission" date="2011-10" db="EMBL/GenBank/DDBJ databases">
        <title>The Improved High-Quality Draft genome of Methanoplanus limicola DSM 2279.</title>
        <authorList>
            <consortium name="US DOE Joint Genome Institute (JGI-PGF)"/>
            <person name="Lucas S."/>
            <person name="Copeland A."/>
            <person name="Lapidus A."/>
            <person name="Glavina del Rio T."/>
            <person name="Dalin E."/>
            <person name="Tice H."/>
            <person name="Bruce D."/>
            <person name="Goodwin L."/>
            <person name="Pitluck S."/>
            <person name="Peters L."/>
            <person name="Mikhailova N."/>
            <person name="Lu M."/>
            <person name="Kyrpides N."/>
            <person name="Mavromatis K."/>
            <person name="Ivanova N."/>
            <person name="Markowitz V."/>
            <person name="Cheng J.-F."/>
            <person name="Hugenholtz P."/>
            <person name="Woyke T."/>
            <person name="Wu D."/>
            <person name="Wirth R."/>
            <person name="Brambilla E.-M."/>
            <person name="Klenk H.-P."/>
            <person name="Eisen J.A."/>
        </authorList>
    </citation>
    <scope>NUCLEOTIDE SEQUENCE [LARGE SCALE GENOMIC DNA]</scope>
    <source>
        <strain evidence="2 3">DSM 2279</strain>
    </source>
</reference>
<evidence type="ECO:0000313" key="2">
    <source>
        <dbReference type="EMBL" id="EHQ35388.1"/>
    </source>
</evidence>
<name>H1Z1C1_9EURY</name>
<dbReference type="AlphaFoldDB" id="H1Z1C1"/>
<organism evidence="2 3">
    <name type="scientific">Methanoplanus limicola DSM 2279</name>
    <dbReference type="NCBI Taxonomy" id="937775"/>
    <lineage>
        <taxon>Archaea</taxon>
        <taxon>Methanobacteriati</taxon>
        <taxon>Methanobacteriota</taxon>
        <taxon>Stenosarchaea group</taxon>
        <taxon>Methanomicrobia</taxon>
        <taxon>Methanomicrobiales</taxon>
        <taxon>Methanomicrobiaceae</taxon>
        <taxon>Methanoplanus</taxon>
    </lineage>
</organism>
<accession>H1Z1C1</accession>